<evidence type="ECO:0008006" key="2">
    <source>
        <dbReference type="Google" id="ProtNLM"/>
    </source>
</evidence>
<organism evidence="1">
    <name type="scientific">uncultured marine thaumarchaeote KM3_70_D05</name>
    <dbReference type="NCBI Taxonomy" id="1456251"/>
    <lineage>
        <taxon>Archaea</taxon>
        <taxon>Nitrososphaerota</taxon>
        <taxon>environmental samples</taxon>
    </lineage>
</organism>
<reference evidence="1" key="1">
    <citation type="journal article" date="2014" name="Genome Biol. Evol.">
        <title>Pangenome evidence for extensive interdomain horizontal transfer affecting lineage core and shell genes in uncultured planktonic thaumarchaeota and euryarchaeota.</title>
        <authorList>
            <person name="Deschamps P."/>
            <person name="Zivanovic Y."/>
            <person name="Moreira D."/>
            <person name="Rodriguez-Valera F."/>
            <person name="Lopez-Garcia P."/>
        </authorList>
    </citation>
    <scope>NUCLEOTIDE SEQUENCE</scope>
</reference>
<protein>
    <recommendedName>
        <fullName evidence="2">DUF424 domain-containing protein</fullName>
    </recommendedName>
</protein>
<sequence length="97" mass="10950">MFSARLINHNDTLMLNICDTDLLGRTLKRDNFTLKISEAYYAEKVVEKEEAKDLLRRSNNINMVGKGIISLSVNMGIGSQEGVKEIDGIPFLIVFKM</sequence>
<dbReference type="Pfam" id="PF04242">
    <property type="entry name" value="DUF424"/>
    <property type="match status" value="1"/>
</dbReference>
<proteinExistence type="predicted"/>
<dbReference type="InterPro" id="IPR007355">
    <property type="entry name" value="DUF424"/>
</dbReference>
<dbReference type="AlphaFoldDB" id="A0A075HM09"/>
<evidence type="ECO:0000313" key="1">
    <source>
        <dbReference type="EMBL" id="AIF15422.1"/>
    </source>
</evidence>
<dbReference type="Gene3D" id="3.30.1860.10">
    <property type="entry name" value="uncharacterized conserved protein from methanopyrus kandleri domain like"/>
    <property type="match status" value="1"/>
</dbReference>
<accession>A0A075HM09</accession>
<dbReference type="EMBL" id="KF901028">
    <property type="protein sequence ID" value="AIF15422.1"/>
    <property type="molecule type" value="Genomic_DNA"/>
</dbReference>
<name>A0A075HM09_9ARCH</name>